<comment type="caution">
    <text evidence="2">The sequence shown here is derived from an EMBL/GenBank/DDBJ whole genome shotgun (WGS) entry which is preliminary data.</text>
</comment>
<accession>A0AAN8P0S9</accession>
<feature type="region of interest" description="Disordered" evidence="1">
    <location>
        <begin position="1"/>
        <end position="23"/>
    </location>
</feature>
<protein>
    <submittedName>
        <fullName evidence="2">Uncharacterized protein</fullName>
    </submittedName>
</protein>
<evidence type="ECO:0000313" key="2">
    <source>
        <dbReference type="EMBL" id="KAK6632752.1"/>
    </source>
</evidence>
<dbReference type="AlphaFoldDB" id="A0AAN8P0S9"/>
<feature type="non-terminal residue" evidence="2">
    <location>
        <position position="1"/>
    </location>
</feature>
<evidence type="ECO:0000256" key="1">
    <source>
        <dbReference type="SAM" id="MobiDB-lite"/>
    </source>
</evidence>
<gene>
    <name evidence="2" type="ORF">RUM43_013522</name>
</gene>
<feature type="region of interest" description="Disordered" evidence="1">
    <location>
        <begin position="36"/>
        <end position="78"/>
    </location>
</feature>
<sequence length="92" mass="10073">EVENGSEQQPYVRTVGKNTKPKPEVYSDVSIVKNRKNKQHKMYKPETIGGPSDAVESQGSSGQTGGKEQPQEREGLHLDAAVGKLLEVLLNK</sequence>
<organism evidence="2 3">
    <name type="scientific">Polyplax serrata</name>
    <name type="common">Common mouse louse</name>
    <dbReference type="NCBI Taxonomy" id="468196"/>
    <lineage>
        <taxon>Eukaryota</taxon>
        <taxon>Metazoa</taxon>
        <taxon>Ecdysozoa</taxon>
        <taxon>Arthropoda</taxon>
        <taxon>Hexapoda</taxon>
        <taxon>Insecta</taxon>
        <taxon>Pterygota</taxon>
        <taxon>Neoptera</taxon>
        <taxon>Paraneoptera</taxon>
        <taxon>Psocodea</taxon>
        <taxon>Troctomorpha</taxon>
        <taxon>Phthiraptera</taxon>
        <taxon>Anoplura</taxon>
        <taxon>Polyplacidae</taxon>
        <taxon>Polyplax</taxon>
    </lineage>
</organism>
<name>A0AAN8P0S9_POLSC</name>
<reference evidence="2 3" key="1">
    <citation type="submission" date="2023-10" db="EMBL/GenBank/DDBJ databases">
        <title>Genomes of two closely related lineages of the louse Polyplax serrata with different host specificities.</title>
        <authorList>
            <person name="Martinu J."/>
            <person name="Tarabai H."/>
            <person name="Stefka J."/>
            <person name="Hypsa V."/>
        </authorList>
    </citation>
    <scope>NUCLEOTIDE SEQUENCE [LARGE SCALE GENOMIC DNA]</scope>
    <source>
        <strain evidence="2">HR10_N</strain>
    </source>
</reference>
<dbReference type="Proteomes" id="UP001372834">
    <property type="component" value="Unassembled WGS sequence"/>
</dbReference>
<feature type="compositionally biased region" description="Polar residues" evidence="1">
    <location>
        <begin position="1"/>
        <end position="11"/>
    </location>
</feature>
<dbReference type="EMBL" id="JAWJWE010000007">
    <property type="protein sequence ID" value="KAK6632752.1"/>
    <property type="molecule type" value="Genomic_DNA"/>
</dbReference>
<proteinExistence type="predicted"/>
<evidence type="ECO:0000313" key="3">
    <source>
        <dbReference type="Proteomes" id="UP001372834"/>
    </source>
</evidence>